<protein>
    <submittedName>
        <fullName evidence="2">DUF732 domain-containing protein</fullName>
    </submittedName>
</protein>
<name>A0ABY3VPN5_9MYCO</name>
<organism evidence="2 3">
    <name type="scientific">Mycobacterium paraterrae</name>
    <dbReference type="NCBI Taxonomy" id="577492"/>
    <lineage>
        <taxon>Bacteria</taxon>
        <taxon>Bacillati</taxon>
        <taxon>Actinomycetota</taxon>
        <taxon>Actinomycetes</taxon>
        <taxon>Mycobacteriales</taxon>
        <taxon>Mycobacteriaceae</taxon>
        <taxon>Mycobacterium</taxon>
    </lineage>
</organism>
<dbReference type="InterPro" id="IPR007969">
    <property type="entry name" value="DUF732"/>
</dbReference>
<dbReference type="Proteomes" id="UP001055336">
    <property type="component" value="Chromosome"/>
</dbReference>
<proteinExistence type="predicted"/>
<keyword evidence="3" id="KW-1185">Reference proteome</keyword>
<accession>A0ABY3VPN5</accession>
<evidence type="ECO:0000259" key="1">
    <source>
        <dbReference type="Pfam" id="PF05305"/>
    </source>
</evidence>
<reference evidence="2" key="1">
    <citation type="submission" date="2022-08" db="EMBL/GenBank/DDBJ databases">
        <title>Whole genome sequencing of non-tuberculosis mycobacteria type-strains.</title>
        <authorList>
            <person name="Igarashi Y."/>
            <person name="Osugi A."/>
            <person name="Mitarai S."/>
        </authorList>
    </citation>
    <scope>NUCLEOTIDE SEQUENCE</scope>
    <source>
        <strain evidence="2">DSM 45127</strain>
    </source>
</reference>
<dbReference type="Pfam" id="PF05305">
    <property type="entry name" value="DUF732"/>
    <property type="match status" value="1"/>
</dbReference>
<evidence type="ECO:0000313" key="3">
    <source>
        <dbReference type="Proteomes" id="UP001055336"/>
    </source>
</evidence>
<evidence type="ECO:0000313" key="2">
    <source>
        <dbReference type="EMBL" id="UMB71399.1"/>
    </source>
</evidence>
<gene>
    <name evidence="2" type="ORF">MKK62_09210</name>
</gene>
<feature type="domain" description="DUF732" evidence="1">
    <location>
        <begin position="26"/>
        <end position="86"/>
    </location>
</feature>
<dbReference type="EMBL" id="CP092488">
    <property type="protein sequence ID" value="UMB71399.1"/>
    <property type="molecule type" value="Genomic_DNA"/>
</dbReference>
<sequence>MSLVSVAPAHAVPAPDIEFIYDTTVRKQYNFANTAEAIAYAHGICDKITGGASYGQVIGDVKRDVLPNDEYSANYLISNAVNIYCPAQLWQLRNSAGGYVPPPQ</sequence>
<dbReference type="RefSeq" id="WP_240263150.1">
    <property type="nucleotide sequence ID" value="NZ_CP092488.2"/>
</dbReference>